<dbReference type="GO" id="GO:0003677">
    <property type="term" value="F:DNA binding"/>
    <property type="evidence" value="ECO:0007669"/>
    <property type="project" value="UniProtKB-UniRule"/>
</dbReference>
<proteinExistence type="inferred from homology"/>
<dbReference type="FunFam" id="1.10.10.60:FF:000117">
    <property type="entry name" value="BEL1-like homeodomain protein 9"/>
    <property type="match status" value="1"/>
</dbReference>
<evidence type="ECO:0000256" key="7">
    <source>
        <dbReference type="ARBA" id="ARBA00023242"/>
    </source>
</evidence>
<feature type="region of interest" description="Disordered" evidence="9">
    <location>
        <begin position="406"/>
        <end position="454"/>
    </location>
</feature>
<dbReference type="PANTHER" id="PTHR11850">
    <property type="entry name" value="HOMEOBOX PROTEIN TRANSCRIPTION FACTORS"/>
    <property type="match status" value="1"/>
</dbReference>
<evidence type="ECO:0000256" key="3">
    <source>
        <dbReference type="ARBA" id="ARBA00023015"/>
    </source>
</evidence>
<evidence type="ECO:0000313" key="11">
    <source>
        <dbReference type="EMBL" id="KAK4268705.1"/>
    </source>
</evidence>
<dbReference type="InterPro" id="IPR001356">
    <property type="entry name" value="HD"/>
</dbReference>
<dbReference type="GO" id="GO:0006355">
    <property type="term" value="P:regulation of DNA-templated transcription"/>
    <property type="evidence" value="ECO:0007669"/>
    <property type="project" value="InterPro"/>
</dbReference>
<reference evidence="11" key="1">
    <citation type="submission" date="2023-10" db="EMBL/GenBank/DDBJ databases">
        <title>Chromosome-level genome of the transformable northern wattle, Acacia crassicarpa.</title>
        <authorList>
            <person name="Massaro I."/>
            <person name="Sinha N.R."/>
            <person name="Poethig S."/>
            <person name="Leichty A.R."/>
        </authorList>
    </citation>
    <scope>NUCLEOTIDE SEQUENCE</scope>
    <source>
        <strain evidence="11">Acra3RX</strain>
        <tissue evidence="11">Leaf</tissue>
    </source>
</reference>
<dbReference type="Gene3D" id="1.10.10.60">
    <property type="entry name" value="Homeodomain-like"/>
    <property type="match status" value="1"/>
</dbReference>
<gene>
    <name evidence="11" type="ORF">QN277_025319</name>
</gene>
<dbReference type="Pfam" id="PF07526">
    <property type="entry name" value="POX"/>
    <property type="match status" value="1"/>
</dbReference>
<evidence type="ECO:0000256" key="1">
    <source>
        <dbReference type="ARBA" id="ARBA00004123"/>
    </source>
</evidence>
<keyword evidence="12" id="KW-1185">Reference proteome</keyword>
<evidence type="ECO:0000256" key="9">
    <source>
        <dbReference type="SAM" id="MobiDB-lite"/>
    </source>
</evidence>
<dbReference type="GO" id="GO:0005634">
    <property type="term" value="C:nucleus"/>
    <property type="evidence" value="ECO:0007669"/>
    <property type="project" value="UniProtKB-SubCell"/>
</dbReference>
<dbReference type="EMBL" id="JAWXYG010000007">
    <property type="protein sequence ID" value="KAK4268705.1"/>
    <property type="molecule type" value="Genomic_DNA"/>
</dbReference>
<comment type="caution">
    <text evidence="11">The sequence shown here is derived from an EMBL/GenBank/DDBJ whole genome shotgun (WGS) entry which is preliminary data.</text>
</comment>
<dbReference type="PROSITE" id="PS50071">
    <property type="entry name" value="HOMEOBOX_2"/>
    <property type="match status" value="1"/>
</dbReference>
<evidence type="ECO:0000256" key="8">
    <source>
        <dbReference type="PROSITE-ProRule" id="PRU00108"/>
    </source>
</evidence>
<accession>A0AAE1MLA3</accession>
<name>A0AAE1MLA3_9FABA</name>
<feature type="region of interest" description="Disordered" evidence="9">
    <location>
        <begin position="192"/>
        <end position="221"/>
    </location>
</feature>
<evidence type="ECO:0000256" key="6">
    <source>
        <dbReference type="ARBA" id="ARBA00023163"/>
    </source>
</evidence>
<dbReference type="SMART" id="SM00574">
    <property type="entry name" value="POX"/>
    <property type="match status" value="1"/>
</dbReference>
<evidence type="ECO:0000256" key="2">
    <source>
        <dbReference type="ARBA" id="ARBA00006454"/>
    </source>
</evidence>
<keyword evidence="6" id="KW-0804">Transcription</keyword>
<organism evidence="11 12">
    <name type="scientific">Acacia crassicarpa</name>
    <name type="common">northern wattle</name>
    <dbReference type="NCBI Taxonomy" id="499986"/>
    <lineage>
        <taxon>Eukaryota</taxon>
        <taxon>Viridiplantae</taxon>
        <taxon>Streptophyta</taxon>
        <taxon>Embryophyta</taxon>
        <taxon>Tracheophyta</taxon>
        <taxon>Spermatophyta</taxon>
        <taxon>Magnoliopsida</taxon>
        <taxon>eudicotyledons</taxon>
        <taxon>Gunneridae</taxon>
        <taxon>Pentapetalae</taxon>
        <taxon>rosids</taxon>
        <taxon>fabids</taxon>
        <taxon>Fabales</taxon>
        <taxon>Fabaceae</taxon>
        <taxon>Caesalpinioideae</taxon>
        <taxon>mimosoid clade</taxon>
        <taxon>Acacieae</taxon>
        <taxon>Acacia</taxon>
    </lineage>
</organism>
<dbReference type="AlphaFoldDB" id="A0AAE1MLA3"/>
<evidence type="ECO:0000256" key="5">
    <source>
        <dbReference type="ARBA" id="ARBA00023155"/>
    </source>
</evidence>
<keyword evidence="4 8" id="KW-0238">DNA-binding</keyword>
<comment type="subcellular location">
    <subcellularLocation>
        <location evidence="1 8">Nucleus</location>
    </subcellularLocation>
</comment>
<keyword evidence="7 8" id="KW-0539">Nucleus</keyword>
<sequence>MEEGFEPYHVPQQSRRDKLRVGFHHNQHSSLPTTAACGGLLPTVSDPSLIPSDLLTCANNDPQSSNLQIDPATVQIINNNPFLNFPLAQTLRAEPLSLSLYTPQANLNSNPPLELNLQRYDGGGGSVNNIQAANDAVLRSSVVVPVGPFTGYASVLKGSRFLKPAQQLLEELCDVGGREICAAEKLTADASLMEPPPTSESLGFGDPPQPALGDGGGEGGKKKSRLLTMLDEVFRRYRQYYQQIQAVVTSFEYVSGLGNAAPYAILAINAMTKHFKCLKTLIMDQLQFTNKSHFHNMSNKKDESQRFGNVDHRGAGPYSQIRDTQNPELLGNQPIWRPQRGLPERAVTVLRAWLFEHFLHPYPTDTDKLMLARQTGLSRSQVSNWFINARVRLWKPMVEEIHMLETRQSQKNHQNTEDHNKNKPSTSDKFQQDDAPFKRTRNYEPTTQNDMSASLTNRQLPFNAISSVNNSNQPVSVGAVANSVSLTLGLHQNNGGLALSEPFPMSEALRFGLALEVPSNEEYVMSGSESQNRHYGRDHQVIGGQLVHDFVG</sequence>
<keyword evidence="3" id="KW-0805">Transcription regulation</keyword>
<dbReference type="SMART" id="SM00389">
    <property type="entry name" value="HOX"/>
    <property type="match status" value="1"/>
</dbReference>
<dbReference type="InterPro" id="IPR006563">
    <property type="entry name" value="POX_dom"/>
</dbReference>
<evidence type="ECO:0000313" key="12">
    <source>
        <dbReference type="Proteomes" id="UP001293593"/>
    </source>
</evidence>
<dbReference type="InterPro" id="IPR009057">
    <property type="entry name" value="Homeodomain-like_sf"/>
</dbReference>
<keyword evidence="5 8" id="KW-0371">Homeobox</keyword>
<evidence type="ECO:0000259" key="10">
    <source>
        <dbReference type="PROSITE" id="PS50071"/>
    </source>
</evidence>
<feature type="DNA-binding region" description="Homeobox" evidence="8">
    <location>
        <begin position="335"/>
        <end position="397"/>
    </location>
</feature>
<evidence type="ECO:0000256" key="4">
    <source>
        <dbReference type="ARBA" id="ARBA00023125"/>
    </source>
</evidence>
<dbReference type="InterPro" id="IPR008422">
    <property type="entry name" value="KN_HD"/>
</dbReference>
<feature type="domain" description="Homeobox" evidence="10">
    <location>
        <begin position="333"/>
        <end position="396"/>
    </location>
</feature>
<dbReference type="Pfam" id="PF05920">
    <property type="entry name" value="Homeobox_KN"/>
    <property type="match status" value="1"/>
</dbReference>
<dbReference type="CDD" id="cd00086">
    <property type="entry name" value="homeodomain"/>
    <property type="match status" value="1"/>
</dbReference>
<feature type="compositionally biased region" description="Polar residues" evidence="9">
    <location>
        <begin position="443"/>
        <end position="454"/>
    </location>
</feature>
<dbReference type="SUPFAM" id="SSF46689">
    <property type="entry name" value="Homeodomain-like"/>
    <property type="match status" value="1"/>
</dbReference>
<dbReference type="InterPro" id="IPR050224">
    <property type="entry name" value="TALE_homeobox"/>
</dbReference>
<protein>
    <recommendedName>
        <fullName evidence="10">Homeobox domain-containing protein</fullName>
    </recommendedName>
</protein>
<dbReference type="Proteomes" id="UP001293593">
    <property type="component" value="Unassembled WGS sequence"/>
</dbReference>
<comment type="similarity">
    <text evidence="2">Belongs to the TALE/BELL homeobox family.</text>
</comment>